<dbReference type="AlphaFoldDB" id="A0A3M6TE04"/>
<protein>
    <submittedName>
        <fullName evidence="1">Uncharacterized protein</fullName>
    </submittedName>
</protein>
<dbReference type="SUPFAM" id="SSF50729">
    <property type="entry name" value="PH domain-like"/>
    <property type="match status" value="1"/>
</dbReference>
<dbReference type="OrthoDB" id="5988998at2759"/>
<evidence type="ECO:0000313" key="1">
    <source>
        <dbReference type="EMBL" id="RMX39568.1"/>
    </source>
</evidence>
<dbReference type="InterPro" id="IPR011993">
    <property type="entry name" value="PH-like_dom_sf"/>
</dbReference>
<dbReference type="Proteomes" id="UP000275408">
    <property type="component" value="Unassembled WGS sequence"/>
</dbReference>
<keyword evidence="2" id="KW-1185">Reference proteome</keyword>
<proteinExistence type="predicted"/>
<dbReference type="EMBL" id="RCHS01003805">
    <property type="protein sequence ID" value="RMX39568.1"/>
    <property type="molecule type" value="Genomic_DNA"/>
</dbReference>
<reference evidence="1 2" key="1">
    <citation type="journal article" date="2018" name="Sci. Rep.">
        <title>Comparative analysis of the Pocillopora damicornis genome highlights role of immune system in coral evolution.</title>
        <authorList>
            <person name="Cunning R."/>
            <person name="Bay R.A."/>
            <person name="Gillette P."/>
            <person name="Baker A.C."/>
            <person name="Traylor-Knowles N."/>
        </authorList>
    </citation>
    <scope>NUCLEOTIDE SEQUENCE [LARGE SCALE GENOMIC DNA]</scope>
    <source>
        <strain evidence="1">RSMAS</strain>
        <tissue evidence="1">Whole animal</tissue>
    </source>
</reference>
<name>A0A3M6TE04_POCDA</name>
<organism evidence="1 2">
    <name type="scientific">Pocillopora damicornis</name>
    <name type="common">Cauliflower coral</name>
    <name type="synonym">Millepora damicornis</name>
    <dbReference type="NCBI Taxonomy" id="46731"/>
    <lineage>
        <taxon>Eukaryota</taxon>
        <taxon>Metazoa</taxon>
        <taxon>Cnidaria</taxon>
        <taxon>Anthozoa</taxon>
        <taxon>Hexacorallia</taxon>
        <taxon>Scleractinia</taxon>
        <taxon>Astrocoeniina</taxon>
        <taxon>Pocilloporidae</taxon>
        <taxon>Pocillopora</taxon>
    </lineage>
</organism>
<accession>A0A3M6TE04</accession>
<feature type="non-terminal residue" evidence="1">
    <location>
        <position position="1"/>
    </location>
</feature>
<comment type="caution">
    <text evidence="1">The sequence shown here is derived from an EMBL/GenBank/DDBJ whole genome shotgun (WGS) entry which is preliminary data.</text>
</comment>
<gene>
    <name evidence="1" type="ORF">pdam_00020828</name>
</gene>
<evidence type="ECO:0000313" key="2">
    <source>
        <dbReference type="Proteomes" id="UP000275408"/>
    </source>
</evidence>
<dbReference type="CDD" id="cd00934">
    <property type="entry name" value="PTB"/>
    <property type="match status" value="1"/>
</dbReference>
<dbReference type="Gene3D" id="2.30.29.30">
    <property type="entry name" value="Pleckstrin-homology domain (PH domain)/Phosphotyrosine-binding domain (PTB)"/>
    <property type="match status" value="1"/>
</dbReference>
<sequence>FLGTEDVMISDDDVMYAEALKKYTAQTRSVLAGDLETYCELCIGRTYVWIEEEKTGVRENIHRIREIPFITQDPDDKTVFGFVSSHHIYENIYELYAFKSQEAEVIIKTLRECIGPATNIMTEAAGSLNDGKNDKMTGSNFYALVVGSMVEVPC</sequence>